<keyword evidence="1" id="KW-0131">Cell cycle</keyword>
<dbReference type="Pfam" id="PF04472">
    <property type="entry name" value="SepF"/>
    <property type="match status" value="1"/>
</dbReference>
<name>A0A5E4LPM0_9ARCH</name>
<reference evidence="1 2" key="1">
    <citation type="submission" date="2019-08" db="EMBL/GenBank/DDBJ databases">
        <authorList>
            <person name="Vazquez-Campos X."/>
        </authorList>
    </citation>
    <scope>NUCLEOTIDE SEQUENCE [LARGE SCALE GENOMIC DNA]</scope>
    <source>
        <strain evidence="1">LFW-283_2</strain>
    </source>
</reference>
<keyword evidence="1" id="KW-0132">Cell division</keyword>
<organism evidence="1 2">
    <name type="scientific">Candidatus Bilamarchaeum dharawalense</name>
    <dbReference type="NCBI Taxonomy" id="2885759"/>
    <lineage>
        <taxon>Archaea</taxon>
        <taxon>Candidatus Micrarchaeota</taxon>
        <taxon>Candidatus Micrarchaeia</taxon>
        <taxon>Candidatus Anstonellales</taxon>
        <taxon>Candidatus Bilamarchaeaceae</taxon>
        <taxon>Candidatus Bilamarchaeum</taxon>
    </lineage>
</organism>
<dbReference type="Gene3D" id="3.30.110.150">
    <property type="entry name" value="SepF-like protein"/>
    <property type="match status" value="1"/>
</dbReference>
<proteinExistence type="predicted"/>
<dbReference type="GO" id="GO:0051301">
    <property type="term" value="P:cell division"/>
    <property type="evidence" value="ECO:0007669"/>
    <property type="project" value="UniProtKB-KW"/>
</dbReference>
<gene>
    <name evidence="1" type="ORF">LFW2832_00624</name>
</gene>
<evidence type="ECO:0000313" key="2">
    <source>
        <dbReference type="Proteomes" id="UP000789941"/>
    </source>
</evidence>
<sequence length="131" mass="14137">MGLFDKILGGKNEQSDVPDLEDLMQAEGDVVSPPADFYVKKVELRNEGDGDLVLKELGQKNIVILDVNPLKNQPNRLKTILSKLRSYSGKINGDVAALANDTKTALILLTPANVKIVKSKPKAKPGSTVIS</sequence>
<accession>A0A5E4LPM0</accession>
<dbReference type="InterPro" id="IPR007561">
    <property type="entry name" value="Cell_div_SepF/SepF-rel"/>
</dbReference>
<protein>
    <submittedName>
        <fullName evidence="1">Cell division protein SepF</fullName>
    </submittedName>
</protein>
<dbReference type="InterPro" id="IPR038594">
    <property type="entry name" value="SepF-like_sf"/>
</dbReference>
<dbReference type="AlphaFoldDB" id="A0A5E4LPM0"/>
<comment type="caution">
    <text evidence="1">The sequence shown here is derived from an EMBL/GenBank/DDBJ whole genome shotgun (WGS) entry which is preliminary data.</text>
</comment>
<evidence type="ECO:0000313" key="1">
    <source>
        <dbReference type="EMBL" id="VVC03944.1"/>
    </source>
</evidence>
<dbReference type="Proteomes" id="UP000789941">
    <property type="component" value="Unassembled WGS sequence"/>
</dbReference>
<dbReference type="EMBL" id="CABMJJ010000009">
    <property type="protein sequence ID" value="VVC03944.1"/>
    <property type="molecule type" value="Genomic_DNA"/>
</dbReference>